<feature type="region of interest" description="Disordered" evidence="1">
    <location>
        <begin position="28"/>
        <end position="54"/>
    </location>
</feature>
<dbReference type="PANTHER" id="PTHR43640:SF1">
    <property type="entry name" value="THIOREDOXIN-DEPENDENT PEROXIREDOXIN"/>
    <property type="match status" value="1"/>
</dbReference>
<gene>
    <name evidence="4" type="ORF">GCM10009422_06290</name>
</gene>
<dbReference type="PROSITE" id="PS51352">
    <property type="entry name" value="THIOREDOXIN_2"/>
    <property type="match status" value="1"/>
</dbReference>
<dbReference type="InterPro" id="IPR047262">
    <property type="entry name" value="PRX-like1"/>
</dbReference>
<feature type="domain" description="Thioredoxin" evidence="3">
    <location>
        <begin position="46"/>
        <end position="200"/>
    </location>
</feature>
<evidence type="ECO:0000313" key="4">
    <source>
        <dbReference type="EMBL" id="GAA0614062.1"/>
    </source>
</evidence>
<name>A0ABP3RNL6_9CAUL</name>
<dbReference type="Proteomes" id="UP001501352">
    <property type="component" value="Unassembled WGS sequence"/>
</dbReference>
<dbReference type="EMBL" id="BAAAGA010000001">
    <property type="protein sequence ID" value="GAA0614062.1"/>
    <property type="molecule type" value="Genomic_DNA"/>
</dbReference>
<dbReference type="InterPro" id="IPR036249">
    <property type="entry name" value="Thioredoxin-like_sf"/>
</dbReference>
<feature type="signal peptide" evidence="2">
    <location>
        <begin position="1"/>
        <end position="24"/>
    </location>
</feature>
<reference evidence="5" key="1">
    <citation type="journal article" date="2019" name="Int. J. Syst. Evol. Microbiol.">
        <title>The Global Catalogue of Microorganisms (GCM) 10K type strain sequencing project: providing services to taxonomists for standard genome sequencing and annotation.</title>
        <authorList>
            <consortium name="The Broad Institute Genomics Platform"/>
            <consortium name="The Broad Institute Genome Sequencing Center for Infectious Disease"/>
            <person name="Wu L."/>
            <person name="Ma J."/>
        </authorList>
    </citation>
    <scope>NUCLEOTIDE SEQUENCE [LARGE SCALE GENOMIC DNA]</scope>
    <source>
        <strain evidence="5">JCM 12928</strain>
    </source>
</reference>
<accession>A0ABP3RNL6</accession>
<dbReference type="RefSeq" id="WP_343790243.1">
    <property type="nucleotide sequence ID" value="NZ_BAAAGA010000001.1"/>
</dbReference>
<evidence type="ECO:0000259" key="3">
    <source>
        <dbReference type="PROSITE" id="PS51352"/>
    </source>
</evidence>
<proteinExistence type="predicted"/>
<evidence type="ECO:0000313" key="5">
    <source>
        <dbReference type="Proteomes" id="UP001501352"/>
    </source>
</evidence>
<dbReference type="InterPro" id="IPR000866">
    <property type="entry name" value="AhpC/TSA"/>
</dbReference>
<organism evidence="4 5">
    <name type="scientific">Brevundimonas kwangchunensis</name>
    <dbReference type="NCBI Taxonomy" id="322163"/>
    <lineage>
        <taxon>Bacteria</taxon>
        <taxon>Pseudomonadati</taxon>
        <taxon>Pseudomonadota</taxon>
        <taxon>Alphaproteobacteria</taxon>
        <taxon>Caulobacterales</taxon>
        <taxon>Caulobacteraceae</taxon>
        <taxon>Brevundimonas</taxon>
    </lineage>
</organism>
<keyword evidence="5" id="KW-1185">Reference proteome</keyword>
<dbReference type="SUPFAM" id="SSF52833">
    <property type="entry name" value="Thioredoxin-like"/>
    <property type="match status" value="1"/>
</dbReference>
<evidence type="ECO:0000256" key="1">
    <source>
        <dbReference type="SAM" id="MobiDB-lite"/>
    </source>
</evidence>
<dbReference type="Gene3D" id="3.40.30.10">
    <property type="entry name" value="Glutaredoxin"/>
    <property type="match status" value="1"/>
</dbReference>
<keyword evidence="2" id="KW-0732">Signal</keyword>
<feature type="chain" id="PRO_5046335093" evidence="2">
    <location>
        <begin position="25"/>
        <end position="228"/>
    </location>
</feature>
<evidence type="ECO:0000256" key="2">
    <source>
        <dbReference type="SAM" id="SignalP"/>
    </source>
</evidence>
<feature type="compositionally biased region" description="Low complexity" evidence="1">
    <location>
        <begin position="28"/>
        <end position="46"/>
    </location>
</feature>
<sequence length="228" mass="24142">MKNRLTITFAALSALTLAACGQQAAEPAPKTEAATTEQAAAPGQTPMAGQPAPAFTLVDSEGTQRSLADFRGKTVILEWTNEGCPYVKKHYTGAMQALQREAVADGVVWITIISSAPGTQGYVEGDAAREWRTRNNAASSYLLLDPTGEVGKRYGAQTTPDMRIIDAEGTLRFVGGIDDKPTNKVEDLEGANNFVRAALTDLEAGRPVATAFATPYGCAIKYPETVGT</sequence>
<dbReference type="Pfam" id="PF00578">
    <property type="entry name" value="AhpC-TSA"/>
    <property type="match status" value="1"/>
</dbReference>
<dbReference type="PANTHER" id="PTHR43640">
    <property type="entry name" value="OS07G0260300 PROTEIN"/>
    <property type="match status" value="1"/>
</dbReference>
<protein>
    <submittedName>
        <fullName evidence="4">Thioredoxin family protein</fullName>
    </submittedName>
</protein>
<dbReference type="PROSITE" id="PS51257">
    <property type="entry name" value="PROKAR_LIPOPROTEIN"/>
    <property type="match status" value="1"/>
</dbReference>
<comment type="caution">
    <text evidence="4">The sequence shown here is derived from an EMBL/GenBank/DDBJ whole genome shotgun (WGS) entry which is preliminary data.</text>
</comment>
<dbReference type="InterPro" id="IPR013766">
    <property type="entry name" value="Thioredoxin_domain"/>
</dbReference>